<dbReference type="Gene3D" id="3.40.1350.10">
    <property type="match status" value="1"/>
</dbReference>
<feature type="domain" description="VRR-NUC" evidence="10">
    <location>
        <begin position="632"/>
        <end position="745"/>
    </location>
</feature>
<evidence type="ECO:0000256" key="9">
    <source>
        <dbReference type="SAM" id="MobiDB-lite"/>
    </source>
</evidence>
<accession>A0A6A7BRA5</accession>
<dbReference type="InterPro" id="IPR049132">
    <property type="entry name" value="FAN1-like_euk"/>
</dbReference>
<keyword evidence="8" id="KW-0227">DNA damage</keyword>
<sequence>MVKDDDSSNPPPAKRVRRDVVSPSDDEAQDLNALPAERAPGIESVLPPVQTTQEAIEEYEAGRNAQLGAKGRLERREWVRGKSSIYVDAFILALETVLTNEGHLFDAAEHEVFAQWQQLSYDAQYLYVRLFLRKTSSWHRIRKLAYQSDITDLAKAAKELQLVKQLPQSASQGMENSFGTQFSFADRSEDCINDLEEASSLLLFDELKALARNTKVQGRTKKELLKAFRQESNSQTGLDFNSRHDSPGNRDVLWIGKILDETGPCIRLSLNILQLFERVHLVFYRATEWTEKSLTTIILARTSRRNFPDYIVSRSVNIFATRSLVQEYEEALRTQNRVDNILESSGPLNKEKLQIVLEHFERIYPRWRILLEEEQQKEDSIYLTGEGPYLRRLSPAWVYARLVYKGVYVLGRFKDYKREHQLLTELLEQRLFHTSKRGDWYQRKALIEEHYMYLHLPSPTSCQDEETIKKHWRRIALQTCEAGLEDQLTHLIYHHDLQKRILKLEKALKIPKRQQHTFDHVRLTRPAERTFSGIRIDRPSNRTVWVDPNDPKGECTVEDLCLAHYSCEMGFKGYHSEGGILQTLFAYLFYDILFAYMPNVFQTSYQTCPLDLHTDAFYPSRLSEINTRLNEISNGRAAAIVQGIWNAHSEKRTCIIGLNWDFPLNDILEIATAFPPQALSSVLRILAQEYGPRGRGVPDLLLWKENVILFAEVKSENDRLSDAQRVWLHVLSEAGVDVELCNVVATEVRSTKTGMEKYLEP</sequence>
<dbReference type="InterPro" id="IPR049125">
    <property type="entry name" value="FAN1-like_WH"/>
</dbReference>
<dbReference type="GO" id="GO:0005634">
    <property type="term" value="C:nucleus"/>
    <property type="evidence" value="ECO:0007669"/>
    <property type="project" value="UniProtKB-SubCell"/>
</dbReference>
<dbReference type="Pfam" id="PF08774">
    <property type="entry name" value="VRR_NUC"/>
    <property type="match status" value="1"/>
</dbReference>
<dbReference type="InterPro" id="IPR014883">
    <property type="entry name" value="VRR_NUC"/>
</dbReference>
<dbReference type="GO" id="GO:0046872">
    <property type="term" value="F:metal ion binding"/>
    <property type="evidence" value="ECO:0007669"/>
    <property type="project" value="UniProtKB-KW"/>
</dbReference>
<dbReference type="EMBL" id="MU006044">
    <property type="protein sequence ID" value="KAF2857417.1"/>
    <property type="molecule type" value="Genomic_DNA"/>
</dbReference>
<feature type="region of interest" description="Disordered" evidence="9">
    <location>
        <begin position="1"/>
        <end position="42"/>
    </location>
</feature>
<evidence type="ECO:0000256" key="5">
    <source>
        <dbReference type="ARBA" id="ARBA00022801"/>
    </source>
</evidence>
<dbReference type="CDD" id="cd22326">
    <property type="entry name" value="FAN1-like"/>
    <property type="match status" value="1"/>
</dbReference>
<evidence type="ECO:0000256" key="3">
    <source>
        <dbReference type="ARBA" id="ARBA00022722"/>
    </source>
</evidence>
<dbReference type="InterPro" id="IPR011856">
    <property type="entry name" value="tRNA_endonuc-like_dom_sf"/>
</dbReference>
<comment type="similarity">
    <text evidence="2 8">Belongs to the FAN1 family.</text>
</comment>
<keyword evidence="4 8" id="KW-0479">Metal-binding</keyword>
<reference evidence="11" key="1">
    <citation type="journal article" date="2020" name="Stud. Mycol.">
        <title>101 Dothideomycetes genomes: a test case for predicting lifestyles and emergence of pathogens.</title>
        <authorList>
            <person name="Haridas S."/>
            <person name="Albert R."/>
            <person name="Binder M."/>
            <person name="Bloem J."/>
            <person name="Labutti K."/>
            <person name="Salamov A."/>
            <person name="Andreopoulos B."/>
            <person name="Baker S."/>
            <person name="Barry K."/>
            <person name="Bills G."/>
            <person name="Bluhm B."/>
            <person name="Cannon C."/>
            <person name="Castanera R."/>
            <person name="Culley D."/>
            <person name="Daum C."/>
            <person name="Ezra D."/>
            <person name="Gonzalez J."/>
            <person name="Henrissat B."/>
            <person name="Kuo A."/>
            <person name="Liang C."/>
            <person name="Lipzen A."/>
            <person name="Lutzoni F."/>
            <person name="Magnuson J."/>
            <person name="Mondo S."/>
            <person name="Nolan M."/>
            <person name="Ohm R."/>
            <person name="Pangilinan J."/>
            <person name="Park H.-J."/>
            <person name="Ramirez L."/>
            <person name="Alfaro M."/>
            <person name="Sun H."/>
            <person name="Tritt A."/>
            <person name="Yoshinaga Y."/>
            <person name="Zwiers L.-H."/>
            <person name="Turgeon B."/>
            <person name="Goodwin S."/>
            <person name="Spatafora J."/>
            <person name="Crous P."/>
            <person name="Grigoriev I."/>
        </authorList>
    </citation>
    <scope>NUCLEOTIDE SEQUENCE</scope>
    <source>
        <strain evidence="11">CBS 480.64</strain>
    </source>
</reference>
<dbReference type="GO" id="GO:0008409">
    <property type="term" value="F:5'-3' exonuclease activity"/>
    <property type="evidence" value="ECO:0007669"/>
    <property type="project" value="TreeGrafter"/>
</dbReference>
<dbReference type="AlphaFoldDB" id="A0A6A7BRA5"/>
<comment type="cofactor">
    <cofactor evidence="8">
        <name>Mg(2+)</name>
        <dbReference type="ChEBI" id="CHEBI:18420"/>
    </cofactor>
    <cofactor evidence="8">
        <name>Mn(2+)</name>
        <dbReference type="ChEBI" id="CHEBI:29035"/>
    </cofactor>
</comment>
<dbReference type="GO" id="GO:0017108">
    <property type="term" value="F:5'-flap endonuclease activity"/>
    <property type="evidence" value="ECO:0007669"/>
    <property type="project" value="TreeGrafter"/>
</dbReference>
<evidence type="ECO:0000256" key="4">
    <source>
        <dbReference type="ARBA" id="ARBA00022723"/>
    </source>
</evidence>
<dbReference type="GO" id="GO:0070336">
    <property type="term" value="F:flap-structured DNA binding"/>
    <property type="evidence" value="ECO:0007669"/>
    <property type="project" value="TreeGrafter"/>
</dbReference>
<dbReference type="InterPro" id="IPR033315">
    <property type="entry name" value="Fan1-like"/>
</dbReference>
<keyword evidence="8" id="KW-0234">DNA repair</keyword>
<evidence type="ECO:0000256" key="2">
    <source>
        <dbReference type="ARBA" id="ARBA00005533"/>
    </source>
</evidence>
<name>A0A6A7BRA5_9PEZI</name>
<evidence type="ECO:0000256" key="1">
    <source>
        <dbReference type="ARBA" id="ARBA00000983"/>
    </source>
</evidence>
<keyword evidence="8" id="KW-0539">Nucleus</keyword>
<dbReference type="PANTHER" id="PTHR15749">
    <property type="entry name" value="FANCONI-ASSOCIATED NUCLEASE 1"/>
    <property type="match status" value="1"/>
</dbReference>
<evidence type="ECO:0000313" key="12">
    <source>
        <dbReference type="Proteomes" id="UP000799421"/>
    </source>
</evidence>
<keyword evidence="7 8" id="KW-0464">Manganese</keyword>
<evidence type="ECO:0000259" key="10">
    <source>
        <dbReference type="SMART" id="SM00990"/>
    </source>
</evidence>
<dbReference type="Pfam" id="PF21315">
    <property type="entry name" value="FAN1_HTH"/>
    <property type="match status" value="1"/>
</dbReference>
<dbReference type="GO" id="GO:0004528">
    <property type="term" value="F:phosphodiesterase I activity"/>
    <property type="evidence" value="ECO:0007669"/>
    <property type="project" value="UniProtKB-EC"/>
</dbReference>
<evidence type="ECO:0000256" key="6">
    <source>
        <dbReference type="ARBA" id="ARBA00022842"/>
    </source>
</evidence>
<dbReference type="InterPro" id="IPR049126">
    <property type="entry name" value="FAN1-like_TPR"/>
</dbReference>
<dbReference type="OrthoDB" id="76364at2759"/>
<protein>
    <recommendedName>
        <fullName evidence="8">Fanconi-associated nuclease</fullName>
        <ecNumber evidence="8">3.1.4.1</ecNumber>
    </recommendedName>
</protein>
<dbReference type="Proteomes" id="UP000799421">
    <property type="component" value="Unassembled WGS sequence"/>
</dbReference>
<dbReference type="PANTHER" id="PTHR15749:SF4">
    <property type="entry name" value="FANCONI-ASSOCIATED NUCLEASE 1"/>
    <property type="match status" value="1"/>
</dbReference>
<dbReference type="GO" id="GO:0036297">
    <property type="term" value="P:interstrand cross-link repair"/>
    <property type="evidence" value="ECO:0007669"/>
    <property type="project" value="InterPro"/>
</dbReference>
<dbReference type="EC" id="3.1.4.1" evidence="8"/>
<dbReference type="Pfam" id="PF21170">
    <property type="entry name" value="FAN1_TPR"/>
    <property type="match status" value="1"/>
</dbReference>
<evidence type="ECO:0000256" key="8">
    <source>
        <dbReference type="RuleBase" id="RU365033"/>
    </source>
</evidence>
<keyword evidence="3 8" id="KW-0540">Nuclease</keyword>
<comment type="catalytic activity">
    <reaction evidence="1 8">
        <text>Hydrolytically removes 5'-nucleotides successively from the 3'-hydroxy termini of 3'-hydroxy-terminated oligonucleotides.</text>
        <dbReference type="EC" id="3.1.4.1"/>
    </reaction>
</comment>
<evidence type="ECO:0000256" key="7">
    <source>
        <dbReference type="ARBA" id="ARBA00023211"/>
    </source>
</evidence>
<keyword evidence="5 8" id="KW-0378">Hydrolase</keyword>
<organism evidence="11 12">
    <name type="scientific">Piedraia hortae CBS 480.64</name>
    <dbReference type="NCBI Taxonomy" id="1314780"/>
    <lineage>
        <taxon>Eukaryota</taxon>
        <taxon>Fungi</taxon>
        <taxon>Dikarya</taxon>
        <taxon>Ascomycota</taxon>
        <taxon>Pezizomycotina</taxon>
        <taxon>Dothideomycetes</taxon>
        <taxon>Dothideomycetidae</taxon>
        <taxon>Capnodiales</taxon>
        <taxon>Piedraiaceae</taxon>
        <taxon>Piedraia</taxon>
    </lineage>
</organism>
<keyword evidence="6 8" id="KW-0460">Magnesium</keyword>
<evidence type="ECO:0000313" key="11">
    <source>
        <dbReference type="EMBL" id="KAF2857417.1"/>
    </source>
</evidence>
<dbReference type="SMART" id="SM00990">
    <property type="entry name" value="VRR_NUC"/>
    <property type="match status" value="1"/>
</dbReference>
<comment type="subcellular location">
    <subcellularLocation>
        <location evidence="8">Nucleus</location>
    </subcellularLocation>
</comment>
<keyword evidence="12" id="KW-1185">Reference proteome</keyword>
<comment type="function">
    <text evidence="8">Nuclease required for the repair of DNA interstrand cross-links (ICL). Acts as a 5'-3' exonuclease that anchors at a cut end of DNA and cleaves DNA successively at every third nucleotide, allowing to excise an ICL from one strand through flanking incisions.</text>
</comment>
<proteinExistence type="inferred from homology"/>
<gene>
    <name evidence="11" type="ORF">K470DRAFT_260822</name>
</gene>